<dbReference type="GO" id="GO:0008237">
    <property type="term" value="F:metallopeptidase activity"/>
    <property type="evidence" value="ECO:0007669"/>
    <property type="project" value="UniProtKB-KW"/>
</dbReference>
<feature type="transmembrane region" description="Helical" evidence="2">
    <location>
        <begin position="129"/>
        <end position="156"/>
    </location>
</feature>
<evidence type="ECO:0000259" key="3">
    <source>
        <dbReference type="Pfam" id="PF05569"/>
    </source>
</evidence>
<evidence type="ECO:0000256" key="1">
    <source>
        <dbReference type="SAM" id="Coils"/>
    </source>
</evidence>
<feature type="transmembrane region" description="Helical" evidence="2">
    <location>
        <begin position="52"/>
        <end position="73"/>
    </location>
</feature>
<feature type="domain" description="Peptidase M56" evidence="3">
    <location>
        <begin position="23"/>
        <end position="321"/>
    </location>
</feature>
<keyword evidence="4" id="KW-0378">Hydrolase</keyword>
<dbReference type="InterPro" id="IPR008756">
    <property type="entry name" value="Peptidase_M56"/>
</dbReference>
<dbReference type="Pfam" id="PF05569">
    <property type="entry name" value="Peptidase_M56"/>
    <property type="match status" value="1"/>
</dbReference>
<gene>
    <name evidence="4" type="ORF">IPO85_14565</name>
</gene>
<dbReference type="PANTHER" id="PTHR34978:SF3">
    <property type="entry name" value="SLR0241 PROTEIN"/>
    <property type="match status" value="1"/>
</dbReference>
<keyword evidence="2" id="KW-0472">Membrane</keyword>
<accession>A0A9D7XFI4</accession>
<evidence type="ECO:0000256" key="2">
    <source>
        <dbReference type="SAM" id="Phobius"/>
    </source>
</evidence>
<dbReference type="InterPro" id="IPR052173">
    <property type="entry name" value="Beta-lactam_resp_regulator"/>
</dbReference>
<dbReference type="Proteomes" id="UP000808349">
    <property type="component" value="Unassembled WGS sequence"/>
</dbReference>
<reference evidence="4 5" key="1">
    <citation type="submission" date="2020-10" db="EMBL/GenBank/DDBJ databases">
        <title>Connecting structure to function with the recovery of over 1000 high-quality activated sludge metagenome-assembled genomes encoding full-length rRNA genes using long-read sequencing.</title>
        <authorList>
            <person name="Singleton C.M."/>
            <person name="Petriglieri F."/>
            <person name="Kristensen J.M."/>
            <person name="Kirkegaard R.H."/>
            <person name="Michaelsen T.Y."/>
            <person name="Andersen M.H."/>
            <person name="Karst S.M."/>
            <person name="Dueholm M.S."/>
            <person name="Nielsen P.H."/>
            <person name="Albertsen M."/>
        </authorList>
    </citation>
    <scope>NUCLEOTIDE SEQUENCE [LARGE SCALE GENOMIC DNA]</scope>
    <source>
        <strain evidence="4">Ribe_18-Q3-R11-54_BAT3C.373</strain>
    </source>
</reference>
<proteinExistence type="predicted"/>
<evidence type="ECO:0000313" key="5">
    <source>
        <dbReference type="Proteomes" id="UP000808349"/>
    </source>
</evidence>
<feature type="transmembrane region" description="Helical" evidence="2">
    <location>
        <begin position="15"/>
        <end position="40"/>
    </location>
</feature>
<dbReference type="Gene3D" id="3.30.2010.10">
    <property type="entry name" value="Metalloproteases ('zincins'), catalytic domain"/>
    <property type="match status" value="1"/>
</dbReference>
<name>A0A9D7XFI4_9BACT</name>
<keyword evidence="2" id="KW-1133">Transmembrane helix</keyword>
<dbReference type="CDD" id="cd07341">
    <property type="entry name" value="M56_BlaR1_MecR1_like"/>
    <property type="match status" value="1"/>
</dbReference>
<organism evidence="4 5">
    <name type="scientific">Candidatus Defluviibacterium haderslevense</name>
    <dbReference type="NCBI Taxonomy" id="2981993"/>
    <lineage>
        <taxon>Bacteria</taxon>
        <taxon>Pseudomonadati</taxon>
        <taxon>Bacteroidota</taxon>
        <taxon>Saprospiria</taxon>
        <taxon>Saprospirales</taxon>
        <taxon>Saprospiraceae</taxon>
        <taxon>Candidatus Defluviibacterium</taxon>
    </lineage>
</organism>
<keyword evidence="2" id="KW-0812">Transmembrane</keyword>
<dbReference type="PANTHER" id="PTHR34978">
    <property type="entry name" value="POSSIBLE SENSOR-TRANSDUCER PROTEIN BLAR"/>
    <property type="match status" value="1"/>
</dbReference>
<keyword evidence="4" id="KW-0645">Protease</keyword>
<evidence type="ECO:0000313" key="4">
    <source>
        <dbReference type="EMBL" id="MBK9718706.1"/>
    </source>
</evidence>
<keyword evidence="4" id="KW-0482">Metalloprotease</keyword>
<dbReference type="AlphaFoldDB" id="A0A9D7XFI4"/>
<feature type="coiled-coil region" evidence="1">
    <location>
        <begin position="576"/>
        <end position="667"/>
    </location>
</feature>
<sequence>MENYLEFLSPNLNHALAWMVIHSLWQATIIALIVGIFMIINNKKSPQFRYALGNVGLLLIIISSITTFLYYYYQSVGNPNVSYIPNTFDVQTKAQLTITPEQASLSISNVDESNLFNKTALINYFNQNIYTIVLIWLFGMVLFLMRLLGGISYVYYLKHRLNFPVDEYWSQLLNNIKTKLNFSKTIEFVESALVRSPMVIGHLKPIILFPIGSINKLEVNEVEAILAHEIAHILRNDYLINILQTILEAIFYFHPAVWWLSSQVRIERENCCDDVAVKICGNSLTYAKSLVRVQEMTYIQNPQIAMSAGGQKRSLLFQRVQRILNHKQHKTTIFDKLISFGVILSIILCVSFVDSKLNNNKTYGAIKKLESTIALDSTSTYIKYYNNAGELDSFIITGKIKDGIYDFTDRLYTAILEVKNNFVISFNINGLQVDKKDFQKFSGIINQIILTNNEQNNSEVNATSSEHSKTLSYSYNPYSNEIQSSIEHNSQKRSEKNASWFLEHAKEYPGNYIKRNNGSLFQLLTNDGSFYEFDEQGTIVQEIHPNKKINTPQIADAYIPNINSIQITSDQIIEMIDEQKSHIEELSDIAAELSRTRNNNHEIKRTENELNSLENELEGIENELNQYTNQFSNFKDLEQSKKLNNELKKLEKELDKSKIKIKHNHNKLLQLNADKERGTVCGQTNSYMSPEWVESIGKELKKDKLLHSEYNSISIQHNYMLVNNQRLKDKDFKKYKKLYEDITGNQITSGTNITMCFNGPKLLTENIYQNTNDVTYSNNDIEYNYPSFMNALIIGLNQGGYIDFGKPIQFELSNKIFKINGNKLNTSELNVYLKQATEDSNNDVAPNFKYTFNGIINGIDGFNVRLSGKLNTDTSK</sequence>
<protein>
    <submittedName>
        <fullName evidence="4">M48 family metalloprotease</fullName>
    </submittedName>
</protein>
<comment type="caution">
    <text evidence="4">The sequence shown here is derived from an EMBL/GenBank/DDBJ whole genome shotgun (WGS) entry which is preliminary data.</text>
</comment>
<dbReference type="EMBL" id="JADKFW010000012">
    <property type="protein sequence ID" value="MBK9718706.1"/>
    <property type="molecule type" value="Genomic_DNA"/>
</dbReference>
<feature type="transmembrane region" description="Helical" evidence="2">
    <location>
        <begin position="333"/>
        <end position="353"/>
    </location>
</feature>
<keyword evidence="1" id="KW-0175">Coiled coil</keyword>